<organism evidence="1 2">
    <name type="scientific">Aureobasidium mustum</name>
    <dbReference type="NCBI Taxonomy" id="2773714"/>
    <lineage>
        <taxon>Eukaryota</taxon>
        <taxon>Fungi</taxon>
        <taxon>Dikarya</taxon>
        <taxon>Ascomycota</taxon>
        <taxon>Pezizomycotina</taxon>
        <taxon>Dothideomycetes</taxon>
        <taxon>Dothideomycetidae</taxon>
        <taxon>Dothideales</taxon>
        <taxon>Saccotheciaceae</taxon>
        <taxon>Aureobasidium</taxon>
    </lineage>
</organism>
<reference evidence="1" key="1">
    <citation type="submission" date="2020-06" db="EMBL/GenBank/DDBJ databases">
        <authorList>
            <person name="Onetto C."/>
        </authorList>
    </citation>
    <scope>NUCLEOTIDE SEQUENCE</scope>
</reference>
<evidence type="ECO:0008006" key="3">
    <source>
        <dbReference type="Google" id="ProtNLM"/>
    </source>
</evidence>
<dbReference type="PANTHER" id="PTHR36182">
    <property type="entry name" value="PROTEIN, PUTATIVE (AFU_ORTHOLOGUE AFUA_6G10930)-RELATED"/>
    <property type="match status" value="1"/>
</dbReference>
<dbReference type="AlphaFoldDB" id="A0A9N8K0A5"/>
<dbReference type="Proteomes" id="UP000714618">
    <property type="component" value="Unassembled WGS sequence"/>
</dbReference>
<evidence type="ECO:0000313" key="2">
    <source>
        <dbReference type="Proteomes" id="UP000714618"/>
    </source>
</evidence>
<dbReference type="PANTHER" id="PTHR36182:SF2">
    <property type="entry name" value="LYTIC POLYSACCHARIDE MONOOXYGENASE"/>
    <property type="match status" value="1"/>
</dbReference>
<sequence length="433" mass="44858">MLFDRSLLVTSVYLMTANAHLFISEPKPIPGSAPKNPLEPDGSNFPCHGVALPGSGGQSMAVGSNQKLVFDAGTPISSSPSDNPYQGGGNTAVHGGGSCQISITYETDPQKVKVSTAWKVLYSIEGGCPTNSLQNLDGTFYGPLGEYTNAIQCSDPHSNGYNCINDFNFTIPEGVKNGQATLAWTWFNNVGNPEIYMNCVAVDITGGSANADMSKFPDIFLANLGPAYGGGQTNRWPTQNLKFPDPGKYVTTKTAFASTYMSSGVVQTITSASAYPLAVPSVLSGGASGPTTYAAGSYGAAPTSYAAGSSASSPATAPTSYAAAPSPYAAVPTLATSVSAVPMPSGTDYAGSSNSTMGACSGGKVSCPTPGQVTCIDEKTFGICNIDYCAVPQAVAPGTTCSNNVVSKRDVVRRRSSRIHRHIPNHIHHKHSF</sequence>
<dbReference type="Gene3D" id="2.70.50.70">
    <property type="match status" value="1"/>
</dbReference>
<protein>
    <recommendedName>
        <fullName evidence="3">Lytic polysaccharide monooxygenase</fullName>
    </recommendedName>
</protein>
<proteinExistence type="predicted"/>
<name>A0A9N8K0A5_9PEZI</name>
<accession>A0A9N8K0A5</accession>
<evidence type="ECO:0000313" key="1">
    <source>
        <dbReference type="EMBL" id="CAD0098127.1"/>
    </source>
</evidence>
<keyword evidence="2" id="KW-1185">Reference proteome</keyword>
<comment type="caution">
    <text evidence="1">The sequence shown here is derived from an EMBL/GenBank/DDBJ whole genome shotgun (WGS) entry which is preliminary data.</text>
</comment>
<dbReference type="EMBL" id="CAIJEO010000008">
    <property type="protein sequence ID" value="CAD0098127.1"/>
    <property type="molecule type" value="Genomic_DNA"/>
</dbReference>
<dbReference type="OrthoDB" id="2342176at2759"/>
<gene>
    <name evidence="1" type="ORF">AWRI4233_LOCUS6951</name>
</gene>